<evidence type="ECO:0000313" key="4">
    <source>
        <dbReference type="EMBL" id="MDP4538859.1"/>
    </source>
</evidence>
<organism evidence="4 5">
    <name type="scientific">Qipengyuania benthica</name>
    <dbReference type="NCBI Taxonomy" id="3067651"/>
    <lineage>
        <taxon>Bacteria</taxon>
        <taxon>Pseudomonadati</taxon>
        <taxon>Pseudomonadota</taxon>
        <taxon>Alphaproteobacteria</taxon>
        <taxon>Sphingomonadales</taxon>
        <taxon>Erythrobacteraceae</taxon>
        <taxon>Qipengyuania</taxon>
    </lineage>
</organism>
<feature type="domain" description="SPOR" evidence="3">
    <location>
        <begin position="154"/>
        <end position="234"/>
    </location>
</feature>
<evidence type="ECO:0000256" key="2">
    <source>
        <dbReference type="SAM" id="Phobius"/>
    </source>
</evidence>
<dbReference type="InterPro" id="IPR036680">
    <property type="entry name" value="SPOR-like_sf"/>
</dbReference>
<dbReference type="SUPFAM" id="SSF110997">
    <property type="entry name" value="Sporulation related repeat"/>
    <property type="match status" value="1"/>
</dbReference>
<evidence type="ECO:0000313" key="5">
    <source>
        <dbReference type="Proteomes" id="UP001235664"/>
    </source>
</evidence>
<evidence type="ECO:0000256" key="1">
    <source>
        <dbReference type="SAM" id="MobiDB-lite"/>
    </source>
</evidence>
<keyword evidence="5" id="KW-1185">Reference proteome</keyword>
<name>A0ABT9H6B3_9SPHN</name>
<protein>
    <submittedName>
        <fullName evidence="4">SPOR domain-containing protein</fullName>
    </submittedName>
</protein>
<keyword evidence="2" id="KW-1133">Transmembrane helix</keyword>
<proteinExistence type="predicted"/>
<keyword evidence="2" id="KW-0472">Membrane</keyword>
<dbReference type="InterPro" id="IPR007730">
    <property type="entry name" value="SPOR-like_dom"/>
</dbReference>
<dbReference type="Gene3D" id="3.30.70.1070">
    <property type="entry name" value="Sporulation related repeat"/>
    <property type="match status" value="1"/>
</dbReference>
<dbReference type="Proteomes" id="UP001235664">
    <property type="component" value="Unassembled WGS sequence"/>
</dbReference>
<keyword evidence="2" id="KW-0812">Transmembrane</keyword>
<feature type="compositionally biased region" description="Low complexity" evidence="1">
    <location>
        <begin position="135"/>
        <end position="147"/>
    </location>
</feature>
<evidence type="ECO:0000259" key="3">
    <source>
        <dbReference type="PROSITE" id="PS51724"/>
    </source>
</evidence>
<dbReference type="Pfam" id="PF05036">
    <property type="entry name" value="SPOR"/>
    <property type="match status" value="1"/>
</dbReference>
<sequence>MTAGENGHTQSDPGEEFDLGREGESLPWLESVDDEDEHEHGFDTTRLIGIGLLMIVALGLIVGGIWWFTNRAVGGPEPDGSLIAAPAEPYRVRPEDEGGKTFAGTGDTSFAVGEGQTREGRLATLPATPEPEPQPSEAAPSAEAANEPAPPRSGALPTGTAVQVGAYSNRADAEAGWRTLTRQTEVLSGVDYRIVEGRADIGTVFRLQAAAGDAASARRMCQALKNDGLPCTVK</sequence>
<feature type="transmembrane region" description="Helical" evidence="2">
    <location>
        <begin position="47"/>
        <end position="68"/>
    </location>
</feature>
<reference evidence="4 5" key="1">
    <citation type="submission" date="2023-08" db="EMBL/GenBank/DDBJ databases">
        <title>genomic of DY56.</title>
        <authorList>
            <person name="Wang Y."/>
        </authorList>
    </citation>
    <scope>NUCLEOTIDE SEQUENCE [LARGE SCALE GENOMIC DNA]</scope>
    <source>
        <strain evidence="4 5">DY56-A-20</strain>
    </source>
</reference>
<gene>
    <name evidence="4" type="ORF">Q9K01_04380</name>
</gene>
<dbReference type="EMBL" id="JAVAIL010000001">
    <property type="protein sequence ID" value="MDP4538859.1"/>
    <property type="molecule type" value="Genomic_DNA"/>
</dbReference>
<feature type="region of interest" description="Disordered" evidence="1">
    <location>
        <begin position="1"/>
        <end position="21"/>
    </location>
</feature>
<dbReference type="PROSITE" id="PS51724">
    <property type="entry name" value="SPOR"/>
    <property type="match status" value="1"/>
</dbReference>
<accession>A0ABT9H6B3</accession>
<dbReference type="RefSeq" id="WP_305928972.1">
    <property type="nucleotide sequence ID" value="NZ_JAVAIL010000001.1"/>
</dbReference>
<feature type="region of interest" description="Disordered" evidence="1">
    <location>
        <begin position="91"/>
        <end position="159"/>
    </location>
</feature>
<comment type="caution">
    <text evidence="4">The sequence shown here is derived from an EMBL/GenBank/DDBJ whole genome shotgun (WGS) entry which is preliminary data.</text>
</comment>